<comment type="catalytic activity">
    <reaction evidence="17">
        <text>L-threonyl-[protein] + ATP = O-phospho-L-threonyl-[protein] + ADP + H(+)</text>
        <dbReference type="Rhea" id="RHEA:46608"/>
        <dbReference type="Rhea" id="RHEA-COMP:11060"/>
        <dbReference type="Rhea" id="RHEA-COMP:11605"/>
        <dbReference type="ChEBI" id="CHEBI:15378"/>
        <dbReference type="ChEBI" id="CHEBI:30013"/>
        <dbReference type="ChEBI" id="CHEBI:30616"/>
        <dbReference type="ChEBI" id="CHEBI:61977"/>
        <dbReference type="ChEBI" id="CHEBI:456216"/>
        <dbReference type="EC" id="2.7.11.1"/>
    </reaction>
</comment>
<evidence type="ECO:0000256" key="1">
    <source>
        <dbReference type="ARBA" id="ARBA00004479"/>
    </source>
</evidence>
<evidence type="ECO:0000256" key="12">
    <source>
        <dbReference type="ARBA" id="ARBA00022840"/>
    </source>
</evidence>
<dbReference type="InterPro" id="IPR001245">
    <property type="entry name" value="Ser-Thr/Tyr_kinase_cat_dom"/>
</dbReference>
<gene>
    <name evidence="22" type="ORF">Bca52824_066488</name>
</gene>
<reference evidence="22 23" key="1">
    <citation type="submission" date="2020-02" db="EMBL/GenBank/DDBJ databases">
        <authorList>
            <person name="Ma Q."/>
            <person name="Huang Y."/>
            <person name="Song X."/>
            <person name="Pei D."/>
        </authorList>
    </citation>
    <scope>NUCLEOTIDE SEQUENCE [LARGE SCALE GENOMIC DNA]</scope>
    <source>
        <strain evidence="22">Sxm20200214</strain>
        <tissue evidence="22">Leaf</tissue>
    </source>
</reference>
<evidence type="ECO:0000256" key="9">
    <source>
        <dbReference type="ARBA" id="ARBA00022737"/>
    </source>
</evidence>
<dbReference type="Gene3D" id="3.80.10.10">
    <property type="entry name" value="Ribonuclease Inhibitor"/>
    <property type="match status" value="3"/>
</dbReference>
<dbReference type="Gene3D" id="3.30.200.20">
    <property type="entry name" value="Phosphorylase Kinase, domain 1"/>
    <property type="match status" value="1"/>
</dbReference>
<keyword evidence="15" id="KW-0675">Receptor</keyword>
<dbReference type="InterPro" id="IPR000719">
    <property type="entry name" value="Prot_kinase_dom"/>
</dbReference>
<dbReference type="AlphaFoldDB" id="A0A8X7QLL4"/>
<dbReference type="GO" id="GO:0005524">
    <property type="term" value="F:ATP binding"/>
    <property type="evidence" value="ECO:0007669"/>
    <property type="project" value="UniProtKB-KW"/>
</dbReference>
<dbReference type="PROSITE" id="PS50011">
    <property type="entry name" value="PROTEIN_KINASE_DOM"/>
    <property type="match status" value="1"/>
</dbReference>
<evidence type="ECO:0000256" key="13">
    <source>
        <dbReference type="ARBA" id="ARBA00022989"/>
    </source>
</evidence>
<keyword evidence="23" id="KW-1185">Reference proteome</keyword>
<evidence type="ECO:0000256" key="10">
    <source>
        <dbReference type="ARBA" id="ARBA00022741"/>
    </source>
</evidence>
<dbReference type="SUPFAM" id="SSF56112">
    <property type="entry name" value="Protein kinase-like (PK-like)"/>
    <property type="match status" value="1"/>
</dbReference>
<dbReference type="Proteomes" id="UP000886595">
    <property type="component" value="Unassembled WGS sequence"/>
</dbReference>
<evidence type="ECO:0000256" key="5">
    <source>
        <dbReference type="ARBA" id="ARBA00022614"/>
    </source>
</evidence>
<dbReference type="SMART" id="SM00220">
    <property type="entry name" value="S_TKc"/>
    <property type="match status" value="1"/>
</dbReference>
<accession>A0A8X7QLL4</accession>
<evidence type="ECO:0000256" key="3">
    <source>
        <dbReference type="ARBA" id="ARBA00022527"/>
    </source>
</evidence>
<keyword evidence="3" id="KW-0723">Serine/threonine-protein kinase</keyword>
<evidence type="ECO:0000259" key="21">
    <source>
        <dbReference type="PROSITE" id="PS50011"/>
    </source>
</evidence>
<evidence type="ECO:0000256" key="8">
    <source>
        <dbReference type="ARBA" id="ARBA00022729"/>
    </source>
</evidence>
<evidence type="ECO:0000256" key="19">
    <source>
        <dbReference type="SAM" id="Phobius"/>
    </source>
</evidence>
<dbReference type="GO" id="GO:0016020">
    <property type="term" value="C:membrane"/>
    <property type="evidence" value="ECO:0007669"/>
    <property type="project" value="UniProtKB-SubCell"/>
</dbReference>
<keyword evidence="7 19" id="KW-0812">Transmembrane</keyword>
<name>A0A8X7QLL4_BRACI</name>
<sequence>MSLTRLIFMMYVLVSLILFGFASSQKLARDEVDVLRAVAKVLHQNNWDFSVDPCDVSSTVGGWRTHDTGDNFENNVTCNCFSSVCHVTSIVVKGQNLNGSLPKEFAGLPSLQEIDLSRNFLSGSIPPEWGALPLTDVSLLGNRITGPIPKEIGNITSLIFLALEFNQISGKLPPELGNLPNIRRLLLSSNNLSGDIPSTFSKLTTLTDFRISDNQLTGTIPDFTQNWTNLEKLVIQASGLIGPIPSTIGSLTKLTDLRISDLSGPESPFPPLQNMKSLQTLILRNCNVTGELPAYLGPITSLKLLDLSFNKLSGPVPVAYRALSNLDYIYFTSNMLSGEVPTWMVDKGDKIDLTYNDFTNDLRTAECQKNAVNMFSSTSPLVANNHSNVSCLSSYKCPKTFYGLHINCGGAELTINGTKYDSDTSEGEINYDTRYGWISSNTGYFLDDERSPKGETLWENKSELTIGDPGLYTHARLSAISLTYYAFCLGQGSYTVNLHFAEIMFTGNHTFSSLGRRFFDVYVQGKLEVKDFNIVDEAKGVGRAVVMNFPVMITDGKLEIRLFWAGKGTQGLPTRGVYGALISAVSVDPNFIPPKEAGTGSGGSSIGTLVGAVVASTVFLVLLIGGFLWWRGCLRPKSQMEKDFKNLDFQISSFSLRQIKVATNNFDPANKIGEGGFGPVHKVFYCMNPGTLTDGTVMAVKQLSSKSKQGNREFLNEIAMISALQHPHLVKLYGCCVEGDQLLLVYEYLENNSLARALFGPQETQIRLDWPTRQKICVGIARGLAYLHEESRLKIVHRDIKATNVLLDKELNAKISDFGLAKLDEEENTHISTRVAGTYGYMAPEYAMKGHLTDKADVYSFGVVALEIVHGRSNTITRSRVETFNLLDWVHVLREQNKLMEVVDPRLGTDYNREEAMTMIQIGILCTSQVSSERPSMSTVVSILEGSSTVNVEKLLEASFNKGSEKDNESVRAMKKHYAMINEEEMNMLDQTISTDGPFTSSSTSTANASDLYPLKPDSAYWNSRAV</sequence>
<dbReference type="FunFam" id="3.30.200.20:FF:000217">
    <property type="entry name" value="probable LRR receptor-like serine/threonine-protein kinase At1g53430"/>
    <property type="match status" value="1"/>
</dbReference>
<dbReference type="FunFam" id="3.80.10.10:FF:001334">
    <property type="entry name" value="Probable LRR receptor-like serine/threonine-protein kinase At1g53420"/>
    <property type="match status" value="1"/>
</dbReference>
<dbReference type="FunFam" id="2.60.120.430:FF:000004">
    <property type="entry name" value="Putative leucine-rich repeat receptor-like serine/threonine-protein kinase"/>
    <property type="match status" value="1"/>
</dbReference>
<keyword evidence="6" id="KW-0808">Transferase</keyword>
<keyword evidence="9" id="KW-0677">Repeat</keyword>
<feature type="domain" description="Protein kinase" evidence="21">
    <location>
        <begin position="666"/>
        <end position="980"/>
    </location>
</feature>
<dbReference type="InterPro" id="IPR001611">
    <property type="entry name" value="Leu-rich_rpt"/>
</dbReference>
<feature type="chain" id="PRO_5036451377" description="non-specific serine/threonine protein kinase" evidence="20">
    <location>
        <begin position="25"/>
        <end position="1027"/>
    </location>
</feature>
<dbReference type="SUPFAM" id="SSF52058">
    <property type="entry name" value="L domain-like"/>
    <property type="match status" value="1"/>
</dbReference>
<organism evidence="22 23">
    <name type="scientific">Brassica carinata</name>
    <name type="common">Ethiopian mustard</name>
    <name type="synonym">Abyssinian cabbage</name>
    <dbReference type="NCBI Taxonomy" id="52824"/>
    <lineage>
        <taxon>Eukaryota</taxon>
        <taxon>Viridiplantae</taxon>
        <taxon>Streptophyta</taxon>
        <taxon>Embryophyta</taxon>
        <taxon>Tracheophyta</taxon>
        <taxon>Spermatophyta</taxon>
        <taxon>Magnoliopsida</taxon>
        <taxon>eudicotyledons</taxon>
        <taxon>Gunneridae</taxon>
        <taxon>Pentapetalae</taxon>
        <taxon>rosids</taxon>
        <taxon>malvids</taxon>
        <taxon>Brassicales</taxon>
        <taxon>Brassicaceae</taxon>
        <taxon>Brassiceae</taxon>
        <taxon>Brassica</taxon>
    </lineage>
</organism>
<evidence type="ECO:0000256" key="4">
    <source>
        <dbReference type="ARBA" id="ARBA00022553"/>
    </source>
</evidence>
<dbReference type="CDD" id="cd14066">
    <property type="entry name" value="STKc_IRAK"/>
    <property type="match status" value="1"/>
</dbReference>
<dbReference type="OrthoDB" id="1897577at2759"/>
<keyword evidence="5" id="KW-0433">Leucine-rich repeat</keyword>
<dbReference type="InterPro" id="IPR011009">
    <property type="entry name" value="Kinase-like_dom_sf"/>
</dbReference>
<keyword evidence="16" id="KW-0325">Glycoprotein</keyword>
<keyword evidence="8 20" id="KW-0732">Signal</keyword>
<evidence type="ECO:0000313" key="23">
    <source>
        <dbReference type="Proteomes" id="UP000886595"/>
    </source>
</evidence>
<evidence type="ECO:0000313" key="22">
    <source>
        <dbReference type="EMBL" id="KAG2271933.1"/>
    </source>
</evidence>
<evidence type="ECO:0000256" key="18">
    <source>
        <dbReference type="ARBA" id="ARBA00048679"/>
    </source>
</evidence>
<comment type="catalytic activity">
    <reaction evidence="18">
        <text>L-seryl-[protein] + ATP = O-phospho-L-seryl-[protein] + ADP + H(+)</text>
        <dbReference type="Rhea" id="RHEA:17989"/>
        <dbReference type="Rhea" id="RHEA-COMP:9863"/>
        <dbReference type="Rhea" id="RHEA-COMP:11604"/>
        <dbReference type="ChEBI" id="CHEBI:15378"/>
        <dbReference type="ChEBI" id="CHEBI:29999"/>
        <dbReference type="ChEBI" id="CHEBI:30616"/>
        <dbReference type="ChEBI" id="CHEBI:83421"/>
        <dbReference type="ChEBI" id="CHEBI:456216"/>
        <dbReference type="EC" id="2.7.11.1"/>
    </reaction>
</comment>
<dbReference type="InterPro" id="IPR008271">
    <property type="entry name" value="Ser/Thr_kinase_AS"/>
</dbReference>
<evidence type="ECO:0000256" key="17">
    <source>
        <dbReference type="ARBA" id="ARBA00047899"/>
    </source>
</evidence>
<dbReference type="GO" id="GO:0004674">
    <property type="term" value="F:protein serine/threonine kinase activity"/>
    <property type="evidence" value="ECO:0007669"/>
    <property type="project" value="UniProtKB-KW"/>
</dbReference>
<dbReference type="FunFam" id="1.10.510.10:FF:000044">
    <property type="entry name" value="Putative LRR receptor-like serine/threonine-protein kinase"/>
    <property type="match status" value="1"/>
</dbReference>
<dbReference type="Gene3D" id="2.60.120.430">
    <property type="entry name" value="Galactose-binding lectin"/>
    <property type="match status" value="1"/>
</dbReference>
<comment type="caution">
    <text evidence="22">The sequence shown here is derived from an EMBL/GenBank/DDBJ whole genome shotgun (WGS) entry which is preliminary data.</text>
</comment>
<dbReference type="InterPro" id="IPR051824">
    <property type="entry name" value="LRR_Rcpt-Like_S/T_Kinase"/>
</dbReference>
<dbReference type="PROSITE" id="PS00108">
    <property type="entry name" value="PROTEIN_KINASE_ST"/>
    <property type="match status" value="1"/>
</dbReference>
<feature type="transmembrane region" description="Helical" evidence="19">
    <location>
        <begin position="609"/>
        <end position="630"/>
    </location>
</feature>
<comment type="subcellular location">
    <subcellularLocation>
        <location evidence="1">Membrane</location>
        <topology evidence="1">Single-pass type I membrane protein</topology>
    </subcellularLocation>
</comment>
<evidence type="ECO:0000256" key="7">
    <source>
        <dbReference type="ARBA" id="ARBA00022692"/>
    </source>
</evidence>
<evidence type="ECO:0000256" key="15">
    <source>
        <dbReference type="ARBA" id="ARBA00023170"/>
    </source>
</evidence>
<dbReference type="InterPro" id="IPR021720">
    <property type="entry name" value="Malectin_dom"/>
</dbReference>
<dbReference type="Gene3D" id="1.10.510.10">
    <property type="entry name" value="Transferase(Phosphotransferase) domain 1"/>
    <property type="match status" value="1"/>
</dbReference>
<keyword evidence="13 19" id="KW-1133">Transmembrane helix</keyword>
<keyword evidence="12" id="KW-0067">ATP-binding</keyword>
<keyword evidence="4" id="KW-0597">Phosphoprotein</keyword>
<keyword evidence="14 19" id="KW-0472">Membrane</keyword>
<dbReference type="Pfam" id="PF07714">
    <property type="entry name" value="PK_Tyr_Ser-Thr"/>
    <property type="match status" value="1"/>
</dbReference>
<evidence type="ECO:0000256" key="20">
    <source>
        <dbReference type="SAM" id="SignalP"/>
    </source>
</evidence>
<evidence type="ECO:0000256" key="2">
    <source>
        <dbReference type="ARBA" id="ARBA00012513"/>
    </source>
</evidence>
<dbReference type="InterPro" id="IPR032675">
    <property type="entry name" value="LRR_dom_sf"/>
</dbReference>
<keyword evidence="10" id="KW-0547">Nucleotide-binding</keyword>
<dbReference type="FunFam" id="3.80.10.10:FF:001022">
    <property type="entry name" value="Probable LRR receptor-like serine/threonine-protein kinase At1g53420"/>
    <property type="match status" value="1"/>
</dbReference>
<evidence type="ECO:0000256" key="6">
    <source>
        <dbReference type="ARBA" id="ARBA00022679"/>
    </source>
</evidence>
<evidence type="ECO:0000256" key="11">
    <source>
        <dbReference type="ARBA" id="ARBA00022777"/>
    </source>
</evidence>
<feature type="signal peptide" evidence="20">
    <location>
        <begin position="1"/>
        <end position="24"/>
    </location>
</feature>
<keyword evidence="11" id="KW-0418">Kinase</keyword>
<dbReference type="Pfam" id="PF11721">
    <property type="entry name" value="Malectin"/>
    <property type="match status" value="1"/>
</dbReference>
<dbReference type="PANTHER" id="PTHR48006">
    <property type="entry name" value="LEUCINE-RICH REPEAT-CONTAINING PROTEIN DDB_G0281931-RELATED"/>
    <property type="match status" value="1"/>
</dbReference>
<evidence type="ECO:0000256" key="14">
    <source>
        <dbReference type="ARBA" id="ARBA00023136"/>
    </source>
</evidence>
<dbReference type="EMBL" id="JAAMPC010000013">
    <property type="protein sequence ID" value="KAG2271933.1"/>
    <property type="molecule type" value="Genomic_DNA"/>
</dbReference>
<dbReference type="EC" id="2.7.11.1" evidence="2"/>
<proteinExistence type="predicted"/>
<protein>
    <recommendedName>
        <fullName evidence="2">non-specific serine/threonine protein kinase</fullName>
        <ecNumber evidence="2">2.7.11.1</ecNumber>
    </recommendedName>
</protein>
<dbReference type="Pfam" id="PF00560">
    <property type="entry name" value="LRR_1"/>
    <property type="match status" value="4"/>
</dbReference>
<evidence type="ECO:0000256" key="16">
    <source>
        <dbReference type="ARBA" id="ARBA00023180"/>
    </source>
</evidence>
<dbReference type="PANTHER" id="PTHR48006:SF69">
    <property type="entry name" value="PROTEIN KINASE DOMAIN-CONTAINING PROTEIN"/>
    <property type="match status" value="1"/>
</dbReference>